<evidence type="ECO:0000313" key="1">
    <source>
        <dbReference type="EMBL" id="VDO01541.1"/>
    </source>
</evidence>
<reference evidence="3" key="1">
    <citation type="submission" date="2017-02" db="UniProtKB">
        <authorList>
            <consortium name="WormBaseParasite"/>
        </authorList>
    </citation>
    <scope>IDENTIFICATION</scope>
</reference>
<dbReference type="Proteomes" id="UP000278807">
    <property type="component" value="Unassembled WGS sequence"/>
</dbReference>
<protein>
    <submittedName>
        <fullName evidence="1 3">Uncharacterized protein</fullName>
    </submittedName>
</protein>
<reference evidence="1 2" key="2">
    <citation type="submission" date="2018-11" db="EMBL/GenBank/DDBJ databases">
        <authorList>
            <consortium name="Pathogen Informatics"/>
        </authorList>
    </citation>
    <scope>NUCLEOTIDE SEQUENCE [LARGE SCALE GENOMIC DNA]</scope>
</reference>
<gene>
    <name evidence="1" type="ORF">HNAJ_LOCUS5681</name>
</gene>
<dbReference type="EMBL" id="UZAE01005194">
    <property type="protein sequence ID" value="VDO01541.1"/>
    <property type="molecule type" value="Genomic_DNA"/>
</dbReference>
<proteinExistence type="predicted"/>
<evidence type="ECO:0000313" key="3">
    <source>
        <dbReference type="WBParaSite" id="HNAJ_0000568301-mRNA-1"/>
    </source>
</evidence>
<accession>A0A0R3TF44</accession>
<keyword evidence="2" id="KW-1185">Reference proteome</keyword>
<dbReference type="WBParaSite" id="HNAJ_0000568301-mRNA-1">
    <property type="protein sequence ID" value="HNAJ_0000568301-mRNA-1"/>
    <property type="gene ID" value="HNAJ_0000568301"/>
</dbReference>
<name>A0A0R3TF44_RODNA</name>
<dbReference type="AlphaFoldDB" id="A0A0R3TF44"/>
<evidence type="ECO:0000313" key="2">
    <source>
        <dbReference type="Proteomes" id="UP000278807"/>
    </source>
</evidence>
<sequence>MPDYNRSAENQSLIGIGIFFPRASIHSMISSRTNDYHLTSAAVSHDKSDPDFRSIETPSLIGDAIVLHIALLI</sequence>
<organism evidence="3">
    <name type="scientific">Rodentolepis nana</name>
    <name type="common">Dwarf tapeworm</name>
    <name type="synonym">Hymenolepis nana</name>
    <dbReference type="NCBI Taxonomy" id="102285"/>
    <lineage>
        <taxon>Eukaryota</taxon>
        <taxon>Metazoa</taxon>
        <taxon>Spiralia</taxon>
        <taxon>Lophotrochozoa</taxon>
        <taxon>Platyhelminthes</taxon>
        <taxon>Cestoda</taxon>
        <taxon>Eucestoda</taxon>
        <taxon>Cyclophyllidea</taxon>
        <taxon>Hymenolepididae</taxon>
        <taxon>Rodentolepis</taxon>
    </lineage>
</organism>